<dbReference type="EMBL" id="BAQC01000038">
    <property type="protein sequence ID" value="GBR53995.1"/>
    <property type="molecule type" value="Genomic_DNA"/>
</dbReference>
<accession>A0ABQ0QR91</accession>
<feature type="transmembrane region" description="Helical" evidence="1">
    <location>
        <begin position="6"/>
        <end position="24"/>
    </location>
</feature>
<evidence type="ECO:0008006" key="4">
    <source>
        <dbReference type="Google" id="ProtNLM"/>
    </source>
</evidence>
<keyword evidence="1" id="KW-1133">Transmembrane helix</keyword>
<name>A0ABQ0QR91_9PROT</name>
<keyword evidence="3" id="KW-1185">Reference proteome</keyword>
<organism evidence="2 3">
    <name type="scientific">Neokomagataea thailandica NBRC 106555</name>
    <dbReference type="NCBI Taxonomy" id="1223520"/>
    <lineage>
        <taxon>Bacteria</taxon>
        <taxon>Pseudomonadati</taxon>
        <taxon>Pseudomonadota</taxon>
        <taxon>Alphaproteobacteria</taxon>
        <taxon>Acetobacterales</taxon>
        <taxon>Acetobacteraceae</taxon>
        <taxon>Neokomagataea</taxon>
    </lineage>
</organism>
<reference evidence="2 3" key="1">
    <citation type="submission" date="2013-04" db="EMBL/GenBank/DDBJ databases">
        <title>The genome sequencing project of 58 acetic acid bacteria.</title>
        <authorList>
            <person name="Okamoto-Kainuma A."/>
            <person name="Ishikawa M."/>
            <person name="Umino S."/>
            <person name="Koizumi Y."/>
            <person name="Shiwa Y."/>
            <person name="Yoshikawa H."/>
            <person name="Matsutani M."/>
            <person name="Matsushita K."/>
        </authorList>
    </citation>
    <scope>NUCLEOTIDE SEQUENCE [LARGE SCALE GENOMIC DNA]</scope>
    <source>
        <strain evidence="2 3">NBRC 106555</strain>
    </source>
</reference>
<comment type="caution">
    <text evidence="2">The sequence shown here is derived from an EMBL/GenBank/DDBJ whole genome shotgun (WGS) entry which is preliminary data.</text>
</comment>
<gene>
    <name evidence="2" type="ORF">AA106555_1517</name>
</gene>
<sequence length="61" mass="6694">MVIPMLNAWLLLITVVVVTSYNALPSPKQPLKFSYTAMRATGGITLLDVTHAAMPHQRVLC</sequence>
<keyword evidence="1" id="KW-0472">Membrane</keyword>
<protein>
    <recommendedName>
        <fullName evidence="4">Secreted protein</fullName>
    </recommendedName>
</protein>
<keyword evidence="1" id="KW-0812">Transmembrane</keyword>
<dbReference type="Proteomes" id="UP001062632">
    <property type="component" value="Unassembled WGS sequence"/>
</dbReference>
<evidence type="ECO:0000256" key="1">
    <source>
        <dbReference type="SAM" id="Phobius"/>
    </source>
</evidence>
<evidence type="ECO:0000313" key="3">
    <source>
        <dbReference type="Proteomes" id="UP001062632"/>
    </source>
</evidence>
<proteinExistence type="predicted"/>
<evidence type="ECO:0000313" key="2">
    <source>
        <dbReference type="EMBL" id="GBR53995.1"/>
    </source>
</evidence>